<evidence type="ECO:0000256" key="3">
    <source>
        <dbReference type="ARBA" id="ARBA00022741"/>
    </source>
</evidence>
<keyword evidence="4 5" id="KW-0418">Kinase</keyword>
<dbReference type="EMBL" id="PCSU01000030">
    <property type="protein sequence ID" value="PIP56647.1"/>
    <property type="molecule type" value="Genomic_DNA"/>
</dbReference>
<feature type="binding site" evidence="5">
    <location>
        <position position="132"/>
    </location>
    <ligand>
        <name>AMP</name>
        <dbReference type="ChEBI" id="CHEBI:456215"/>
    </ligand>
</feature>
<comment type="similarity">
    <text evidence="5 6">Belongs to the adenylate kinase family.</text>
</comment>
<comment type="caution">
    <text evidence="5">Lacks conserved residue(s) required for the propagation of feature annotation.</text>
</comment>
<dbReference type="Proteomes" id="UP000228495">
    <property type="component" value="Unassembled WGS sequence"/>
</dbReference>
<evidence type="ECO:0000256" key="7">
    <source>
        <dbReference type="RuleBase" id="RU003331"/>
    </source>
</evidence>
<feature type="binding site" evidence="5">
    <location>
        <begin position="87"/>
        <end position="90"/>
    </location>
    <ligand>
        <name>AMP</name>
        <dbReference type="ChEBI" id="CHEBI:456215"/>
    </ligand>
</feature>
<name>A0A2H0BG50_UNCKA</name>
<dbReference type="GO" id="GO:0044209">
    <property type="term" value="P:AMP salvage"/>
    <property type="evidence" value="ECO:0007669"/>
    <property type="project" value="UniProtKB-UniRule"/>
</dbReference>
<dbReference type="InterPro" id="IPR000850">
    <property type="entry name" value="Adenylat/UMP-CMP_kin"/>
</dbReference>
<comment type="domain">
    <text evidence="5">Consists of three domains, a large central CORE domain and two small peripheral domains, NMPbind and LID, which undergo movements during catalysis. The LID domain closes over the site of phosphoryl transfer upon ATP binding. Assembling and dissambling the active center during each catalytic cycle provides an effective means to prevent ATP hydrolysis.</text>
</comment>
<keyword evidence="2 5" id="KW-0545">Nucleotide biosynthesis</keyword>
<dbReference type="SUPFAM" id="SSF52540">
    <property type="entry name" value="P-loop containing nucleoside triphosphate hydrolases"/>
    <property type="match status" value="1"/>
</dbReference>
<keyword evidence="3 5" id="KW-0547">Nucleotide-binding</keyword>
<dbReference type="GO" id="GO:0004017">
    <property type="term" value="F:AMP kinase activity"/>
    <property type="evidence" value="ECO:0007669"/>
    <property type="project" value="UniProtKB-UniRule"/>
</dbReference>
<dbReference type="PRINTS" id="PR00094">
    <property type="entry name" value="ADENYLTKNASE"/>
</dbReference>
<evidence type="ECO:0000256" key="4">
    <source>
        <dbReference type="ARBA" id="ARBA00022777"/>
    </source>
</evidence>
<feature type="binding site" evidence="5">
    <location>
        <position position="126"/>
    </location>
    <ligand>
        <name>ATP</name>
        <dbReference type="ChEBI" id="CHEBI:30616"/>
    </ligand>
</feature>
<dbReference type="Pfam" id="PF00406">
    <property type="entry name" value="ADK"/>
    <property type="match status" value="1"/>
</dbReference>
<dbReference type="Gene3D" id="3.40.50.300">
    <property type="entry name" value="P-loop containing nucleotide triphosphate hydrolases"/>
    <property type="match status" value="1"/>
</dbReference>
<accession>A0A2H0BG50</accession>
<comment type="function">
    <text evidence="5">Catalyzes the reversible transfer of the terminal phosphate group between ATP and AMP. Plays an important role in cellular energy homeostasis and in adenine nucleotide metabolism.</text>
</comment>
<keyword evidence="5" id="KW-0963">Cytoplasm</keyword>
<comment type="subcellular location">
    <subcellularLocation>
        <location evidence="5 7">Cytoplasm</location>
    </subcellularLocation>
</comment>
<dbReference type="AlphaFoldDB" id="A0A2H0BG50"/>
<dbReference type="GO" id="GO:0005737">
    <property type="term" value="C:cytoplasm"/>
    <property type="evidence" value="ECO:0007669"/>
    <property type="project" value="UniProtKB-SubCell"/>
</dbReference>
<dbReference type="PROSITE" id="PS00113">
    <property type="entry name" value="ADENYLATE_KINASE"/>
    <property type="match status" value="1"/>
</dbReference>
<dbReference type="InterPro" id="IPR033690">
    <property type="entry name" value="Adenylat_kinase_CS"/>
</dbReference>
<feature type="binding site" evidence="5">
    <location>
        <position position="143"/>
    </location>
    <ligand>
        <name>AMP</name>
        <dbReference type="ChEBI" id="CHEBI:456215"/>
    </ligand>
</feature>
<sequence length="191" mass="21867">MKTILVMGPQGSGKSTQAKLLADDLGMQFLSVGESLRSYVNNNAGDIAKDLKSYMNKGELVPHEVVQMVVSLFLLEHPNENGYVVDGYPRETKQYNDFKRLFDELPVAIFVLDLDEDHIMDRISKRKELEHRKDETDDAVKRRLEIYRTRTKVVLDAAKKDNIPVEHIDGSASVKSIQDTLRSLYRTKYHV</sequence>
<comment type="subunit">
    <text evidence="5 7">Monomer.</text>
</comment>
<organism evidence="8 9">
    <name type="scientific">candidate division WWE3 bacterium CG22_combo_CG10-13_8_21_14_all_39_12</name>
    <dbReference type="NCBI Taxonomy" id="1975094"/>
    <lineage>
        <taxon>Bacteria</taxon>
        <taxon>Katanobacteria</taxon>
    </lineage>
</organism>
<dbReference type="HAMAP" id="MF_00235">
    <property type="entry name" value="Adenylate_kinase_Adk"/>
    <property type="match status" value="1"/>
</dbReference>
<evidence type="ECO:0000313" key="8">
    <source>
        <dbReference type="EMBL" id="PIP56647.1"/>
    </source>
</evidence>
<comment type="caution">
    <text evidence="8">The sequence shown here is derived from an EMBL/GenBank/DDBJ whole genome shotgun (WGS) entry which is preliminary data.</text>
</comment>
<comment type="catalytic activity">
    <reaction evidence="5 7">
        <text>AMP + ATP = 2 ADP</text>
        <dbReference type="Rhea" id="RHEA:12973"/>
        <dbReference type="ChEBI" id="CHEBI:30616"/>
        <dbReference type="ChEBI" id="CHEBI:456215"/>
        <dbReference type="ChEBI" id="CHEBI:456216"/>
        <dbReference type="EC" id="2.7.4.3"/>
    </reaction>
</comment>
<evidence type="ECO:0000256" key="5">
    <source>
        <dbReference type="HAMAP-Rule" id="MF_00235"/>
    </source>
</evidence>
<feature type="binding site" evidence="5">
    <location>
        <position position="172"/>
    </location>
    <ligand>
        <name>ATP</name>
        <dbReference type="ChEBI" id="CHEBI:30616"/>
    </ligand>
</feature>
<reference evidence="8 9" key="1">
    <citation type="submission" date="2017-09" db="EMBL/GenBank/DDBJ databases">
        <title>Depth-based differentiation of microbial function through sediment-hosted aquifers and enrichment of novel symbionts in the deep terrestrial subsurface.</title>
        <authorList>
            <person name="Probst A.J."/>
            <person name="Ladd B."/>
            <person name="Jarett J.K."/>
            <person name="Geller-Mcgrath D.E."/>
            <person name="Sieber C.M."/>
            <person name="Emerson J.B."/>
            <person name="Anantharaman K."/>
            <person name="Thomas B.C."/>
            <person name="Malmstrom R."/>
            <person name="Stieglmeier M."/>
            <person name="Klingl A."/>
            <person name="Woyke T."/>
            <person name="Ryan C.M."/>
            <person name="Banfield J.F."/>
        </authorList>
    </citation>
    <scope>NUCLEOTIDE SEQUENCE [LARGE SCALE GENOMIC DNA]</scope>
    <source>
        <strain evidence="8">CG22_combo_CG10-13_8_21_14_all_39_12</strain>
    </source>
</reference>
<dbReference type="GO" id="GO:0005524">
    <property type="term" value="F:ATP binding"/>
    <property type="evidence" value="ECO:0007669"/>
    <property type="project" value="UniProtKB-UniRule"/>
</dbReference>
<evidence type="ECO:0000313" key="9">
    <source>
        <dbReference type="Proteomes" id="UP000228495"/>
    </source>
</evidence>
<dbReference type="UniPathway" id="UPA00588">
    <property type="reaction ID" value="UER00649"/>
</dbReference>
<evidence type="ECO:0000256" key="2">
    <source>
        <dbReference type="ARBA" id="ARBA00022727"/>
    </source>
</evidence>
<dbReference type="CDD" id="cd01428">
    <property type="entry name" value="ADK"/>
    <property type="match status" value="1"/>
</dbReference>
<gene>
    <name evidence="5" type="primary">adk</name>
    <name evidence="8" type="ORF">COX05_02015</name>
</gene>
<proteinExistence type="inferred from homology"/>
<feature type="binding site" evidence="5">
    <location>
        <begin position="59"/>
        <end position="61"/>
    </location>
    <ligand>
        <name>AMP</name>
        <dbReference type="ChEBI" id="CHEBI:456215"/>
    </ligand>
</feature>
<evidence type="ECO:0000256" key="6">
    <source>
        <dbReference type="RuleBase" id="RU003330"/>
    </source>
</evidence>
<evidence type="ECO:0000256" key="1">
    <source>
        <dbReference type="ARBA" id="ARBA00022679"/>
    </source>
</evidence>
<feature type="binding site" evidence="5">
    <location>
        <position position="37"/>
    </location>
    <ligand>
        <name>AMP</name>
        <dbReference type="ChEBI" id="CHEBI:456215"/>
    </ligand>
</feature>
<protein>
    <recommendedName>
        <fullName evidence="5 7">Adenylate kinase</fullName>
        <shortName evidence="5">AK</shortName>
        <ecNumber evidence="5 7">2.7.4.3</ecNumber>
    </recommendedName>
    <alternativeName>
        <fullName evidence="5">ATP-AMP transphosphorylase</fullName>
    </alternativeName>
    <alternativeName>
        <fullName evidence="5">ATP:AMP phosphotransferase</fullName>
    </alternativeName>
    <alternativeName>
        <fullName evidence="5">Adenylate monophosphate kinase</fullName>
    </alternativeName>
</protein>
<feature type="binding site" evidence="5">
    <location>
        <begin position="11"/>
        <end position="16"/>
    </location>
    <ligand>
        <name>ATP</name>
        <dbReference type="ChEBI" id="CHEBI:30616"/>
    </ligand>
</feature>
<dbReference type="InterPro" id="IPR027417">
    <property type="entry name" value="P-loop_NTPase"/>
</dbReference>
<keyword evidence="1 5" id="KW-0808">Transferase</keyword>
<dbReference type="PANTHER" id="PTHR23359">
    <property type="entry name" value="NUCLEOTIDE KINASE"/>
    <property type="match status" value="1"/>
</dbReference>
<keyword evidence="5 7" id="KW-0067">ATP-binding</keyword>
<dbReference type="EC" id="2.7.4.3" evidence="5 7"/>
<feature type="binding site" evidence="5">
    <location>
        <position position="94"/>
    </location>
    <ligand>
        <name>AMP</name>
        <dbReference type="ChEBI" id="CHEBI:456215"/>
    </ligand>
</feature>
<comment type="pathway">
    <text evidence="5">Purine metabolism; AMP biosynthesis via salvage pathway; AMP from ADP: step 1/1.</text>
</comment>